<dbReference type="GO" id="GO:0004074">
    <property type="term" value="F:biliverdin reductase [NAD(P)H] activity"/>
    <property type="evidence" value="ECO:0007669"/>
    <property type="project" value="TreeGrafter"/>
</dbReference>
<gene>
    <name evidence="2" type="ORF">AZ78_1571</name>
</gene>
<proteinExistence type="predicted"/>
<accession>A0A108U7L9</accession>
<dbReference type="AlphaFoldDB" id="A0A108U7L9"/>
<reference evidence="2 3" key="1">
    <citation type="journal article" date="2014" name="Genome Announc.">
        <title>Draft Genome Sequence of Lysobacter capsici AZ78, a Bacterium Antagonistic to Plant-Pathogenic Oomycetes.</title>
        <authorList>
            <person name="Puopolo G."/>
            <person name="Sonego P."/>
            <person name="Engelen K."/>
            <person name="Pertot I."/>
        </authorList>
    </citation>
    <scope>NUCLEOTIDE SEQUENCE [LARGE SCALE GENOMIC DNA]</scope>
    <source>
        <strain evidence="2 3">AZ78</strain>
    </source>
</reference>
<keyword evidence="3" id="KW-1185">Reference proteome</keyword>
<sequence length="216" mass="23570">MKVTIFGATGKTGKYLIDEGLKRGFEITVVARSNSPFENPKVSIIRGDLTDVELLRVAIRGSDAVLSALGPTSPRHPDDLPITAATQAIIAAMKLENVKRLIAISTGTAPDPEDGPDWKVRLQALMIKLLLPSSYRDIIGLSRAIRSSQLDWTMVRVAILTHRPAARQPIVGLYGHTRHSMTVAREDVAIFMFNQISSREVVNNEHLNKAPGISSA</sequence>
<dbReference type="SUPFAM" id="SSF51735">
    <property type="entry name" value="NAD(P)-binding Rossmann-fold domains"/>
    <property type="match status" value="1"/>
</dbReference>
<comment type="caution">
    <text evidence="2">The sequence shown here is derived from an EMBL/GenBank/DDBJ whole genome shotgun (WGS) entry which is preliminary data.</text>
</comment>
<dbReference type="GO" id="GO:0042602">
    <property type="term" value="F:riboflavin reductase (NADPH) activity"/>
    <property type="evidence" value="ECO:0007669"/>
    <property type="project" value="TreeGrafter"/>
</dbReference>
<dbReference type="InterPro" id="IPR016040">
    <property type="entry name" value="NAD(P)-bd_dom"/>
</dbReference>
<evidence type="ECO:0000259" key="1">
    <source>
        <dbReference type="Pfam" id="PF13460"/>
    </source>
</evidence>
<dbReference type="InterPro" id="IPR036291">
    <property type="entry name" value="NAD(P)-bd_dom_sf"/>
</dbReference>
<dbReference type="RefSeq" id="WP_036102096.1">
    <property type="nucleotide sequence ID" value="NZ_JAJA02000001.1"/>
</dbReference>
<feature type="domain" description="NAD(P)-binding" evidence="1">
    <location>
        <begin position="7"/>
        <end position="197"/>
    </location>
</feature>
<dbReference type="PANTHER" id="PTHR43355:SF2">
    <property type="entry name" value="FLAVIN REDUCTASE (NADPH)"/>
    <property type="match status" value="1"/>
</dbReference>
<dbReference type="PANTHER" id="PTHR43355">
    <property type="entry name" value="FLAVIN REDUCTASE (NADPH)"/>
    <property type="match status" value="1"/>
</dbReference>
<evidence type="ECO:0000313" key="3">
    <source>
        <dbReference type="Proteomes" id="UP000023435"/>
    </source>
</evidence>
<organism evidence="2 3">
    <name type="scientific">Lysobacter capsici AZ78</name>
    <dbReference type="NCBI Taxonomy" id="1444315"/>
    <lineage>
        <taxon>Bacteria</taxon>
        <taxon>Pseudomonadati</taxon>
        <taxon>Pseudomonadota</taxon>
        <taxon>Gammaproteobacteria</taxon>
        <taxon>Lysobacterales</taxon>
        <taxon>Lysobacteraceae</taxon>
        <taxon>Lysobacter</taxon>
    </lineage>
</organism>
<protein>
    <submittedName>
        <fullName evidence="2">NmrA family protein</fullName>
    </submittedName>
</protein>
<dbReference type="EMBL" id="JAJA02000001">
    <property type="protein sequence ID" value="KWS04022.1"/>
    <property type="molecule type" value="Genomic_DNA"/>
</dbReference>
<dbReference type="Gene3D" id="3.40.50.720">
    <property type="entry name" value="NAD(P)-binding Rossmann-like Domain"/>
    <property type="match status" value="1"/>
</dbReference>
<evidence type="ECO:0000313" key="2">
    <source>
        <dbReference type="EMBL" id="KWS04022.1"/>
    </source>
</evidence>
<dbReference type="OrthoDB" id="7352421at2"/>
<name>A0A108U7L9_9GAMM</name>
<dbReference type="InterPro" id="IPR051606">
    <property type="entry name" value="Polyketide_Oxido-like"/>
</dbReference>
<dbReference type="Pfam" id="PF13460">
    <property type="entry name" value="NAD_binding_10"/>
    <property type="match status" value="1"/>
</dbReference>
<dbReference type="Proteomes" id="UP000023435">
    <property type="component" value="Unassembled WGS sequence"/>
</dbReference>